<dbReference type="GO" id="GO:0003729">
    <property type="term" value="F:mRNA binding"/>
    <property type="evidence" value="ECO:0007669"/>
    <property type="project" value="TreeGrafter"/>
</dbReference>
<dbReference type="GO" id="GO:0008270">
    <property type="term" value="F:zinc ion binding"/>
    <property type="evidence" value="ECO:0007669"/>
    <property type="project" value="UniProtKB-UniRule"/>
</dbReference>
<keyword evidence="6 11" id="KW-0863">Zinc-finger</keyword>
<dbReference type="Gene3D" id="4.10.60.10">
    <property type="entry name" value="Zinc finger, CCHC-type"/>
    <property type="match status" value="1"/>
</dbReference>
<evidence type="ECO:0000256" key="4">
    <source>
        <dbReference type="ARBA" id="ARBA00022664"/>
    </source>
</evidence>
<dbReference type="EMBL" id="ML120533">
    <property type="protein sequence ID" value="RPA90235.1"/>
    <property type="molecule type" value="Genomic_DNA"/>
</dbReference>
<feature type="compositionally biased region" description="Polar residues" evidence="14">
    <location>
        <begin position="583"/>
        <end position="596"/>
    </location>
</feature>
<comment type="function">
    <text evidence="13">Necessary for the splicing of pre-mRNA. Has a role in the recognition of the branch site (5'-UACUAAC-3'), the pyrimidine tract and the 3'-splice site at the 3'-end of introns.</text>
</comment>
<feature type="compositionally biased region" description="Basic and acidic residues" evidence="14">
    <location>
        <begin position="68"/>
        <end position="77"/>
    </location>
</feature>
<dbReference type="InterPro" id="IPR036612">
    <property type="entry name" value="KH_dom_type_1_sf"/>
</dbReference>
<evidence type="ECO:0000256" key="14">
    <source>
        <dbReference type="SAM" id="MobiDB-lite"/>
    </source>
</evidence>
<keyword evidence="10 13" id="KW-0539">Nucleus</keyword>
<comment type="similarity">
    <text evidence="2 13">Belongs to the BBP/SF1 family.</text>
</comment>
<feature type="compositionally biased region" description="Basic and acidic residues" evidence="14">
    <location>
        <begin position="28"/>
        <end position="44"/>
    </location>
</feature>
<evidence type="ECO:0000256" key="10">
    <source>
        <dbReference type="ARBA" id="ARBA00023242"/>
    </source>
</evidence>
<dbReference type="OrthoDB" id="10021397at2759"/>
<feature type="compositionally biased region" description="Basic and acidic residues" evidence="14">
    <location>
        <begin position="568"/>
        <end position="582"/>
    </location>
</feature>
<dbReference type="Gene3D" id="6.10.140.1790">
    <property type="match status" value="1"/>
</dbReference>
<evidence type="ECO:0000256" key="2">
    <source>
        <dbReference type="ARBA" id="ARBA00010382"/>
    </source>
</evidence>
<dbReference type="InterPro" id="IPR001878">
    <property type="entry name" value="Znf_CCHC"/>
</dbReference>
<feature type="compositionally biased region" description="Pro residues" evidence="14">
    <location>
        <begin position="631"/>
        <end position="652"/>
    </location>
</feature>
<evidence type="ECO:0000259" key="15">
    <source>
        <dbReference type="PROSITE" id="PS50158"/>
    </source>
</evidence>
<dbReference type="Gene3D" id="3.30.1370.10">
    <property type="entry name" value="K Homology domain, type 1"/>
    <property type="match status" value="1"/>
</dbReference>
<dbReference type="GO" id="GO:0045131">
    <property type="term" value="F:pre-mRNA branch point binding"/>
    <property type="evidence" value="ECO:0007669"/>
    <property type="project" value="UniProtKB-UniRule"/>
</dbReference>
<dbReference type="AlphaFoldDB" id="A0A3N4IWP0"/>
<protein>
    <recommendedName>
        <fullName evidence="3 13">Branchpoint-bridging protein</fullName>
    </recommendedName>
</protein>
<dbReference type="InterPro" id="IPR045071">
    <property type="entry name" value="BBP-like"/>
</dbReference>
<keyword evidence="9 13" id="KW-0508">mRNA splicing</keyword>
<keyword evidence="5 13" id="KW-0479">Metal-binding</keyword>
<dbReference type="InterPro" id="IPR032570">
    <property type="entry name" value="SF1-HH"/>
</dbReference>
<dbReference type="CDD" id="cd02395">
    <property type="entry name" value="KH-I_BBP"/>
    <property type="match status" value="1"/>
</dbReference>
<feature type="region of interest" description="Disordered" evidence="14">
    <location>
        <begin position="1"/>
        <end position="92"/>
    </location>
</feature>
<evidence type="ECO:0000256" key="8">
    <source>
        <dbReference type="ARBA" id="ARBA00022884"/>
    </source>
</evidence>
<evidence type="ECO:0000256" key="12">
    <source>
        <dbReference type="PROSITE-ProRule" id="PRU00117"/>
    </source>
</evidence>
<name>A0A3N4IWP0_9PEZI</name>
<dbReference type="STRING" id="1336337.A0A3N4IWP0"/>
<gene>
    <name evidence="16" type="ORF">L873DRAFT_1821457</name>
</gene>
<keyword evidence="17" id="KW-1185">Reference proteome</keyword>
<feature type="compositionally biased region" description="Polar residues" evidence="14">
    <location>
        <begin position="548"/>
        <end position="564"/>
    </location>
</feature>
<keyword evidence="7 13" id="KW-0862">Zinc</keyword>
<dbReference type="PANTHER" id="PTHR11208:SF45">
    <property type="entry name" value="SPLICING FACTOR 1"/>
    <property type="match status" value="1"/>
</dbReference>
<dbReference type="GO" id="GO:0000398">
    <property type="term" value="P:mRNA splicing, via spliceosome"/>
    <property type="evidence" value="ECO:0007669"/>
    <property type="project" value="UniProtKB-UniRule"/>
</dbReference>
<keyword evidence="4 13" id="KW-0507">mRNA processing</keyword>
<dbReference type="Pfam" id="PF16275">
    <property type="entry name" value="SF1-HH"/>
    <property type="match status" value="1"/>
</dbReference>
<proteinExistence type="inferred from homology"/>
<dbReference type="InterPro" id="IPR047086">
    <property type="entry name" value="SF1-HH_sf"/>
</dbReference>
<feature type="domain" description="CCHC-type" evidence="15">
    <location>
        <begin position="349"/>
        <end position="362"/>
    </location>
</feature>
<feature type="compositionally biased region" description="Basic and acidic residues" evidence="14">
    <location>
        <begin position="529"/>
        <end position="546"/>
    </location>
</feature>
<keyword evidence="8 12" id="KW-0694">RNA-binding</keyword>
<dbReference type="Pfam" id="PF00098">
    <property type="entry name" value="zf-CCHC"/>
    <property type="match status" value="2"/>
</dbReference>
<evidence type="ECO:0000256" key="13">
    <source>
        <dbReference type="RuleBase" id="RU367126"/>
    </source>
</evidence>
<dbReference type="SUPFAM" id="SSF54791">
    <property type="entry name" value="Eukaryotic type KH-domain (KH-domain type I)"/>
    <property type="match status" value="1"/>
</dbReference>
<dbReference type="SMART" id="SM00343">
    <property type="entry name" value="ZnF_C2HC"/>
    <property type="match status" value="2"/>
</dbReference>
<evidence type="ECO:0000256" key="11">
    <source>
        <dbReference type="PROSITE-ProRule" id="PRU00047"/>
    </source>
</evidence>
<feature type="compositionally biased region" description="Gly residues" evidence="14">
    <location>
        <begin position="500"/>
        <end position="509"/>
    </location>
</feature>
<comment type="subcellular location">
    <subcellularLocation>
        <location evidence="1 13">Nucleus</location>
    </subcellularLocation>
</comment>
<dbReference type="GO" id="GO:0048024">
    <property type="term" value="P:regulation of mRNA splicing, via spliceosome"/>
    <property type="evidence" value="ECO:0007669"/>
    <property type="project" value="TreeGrafter"/>
</dbReference>
<dbReference type="InterPro" id="IPR036875">
    <property type="entry name" value="Znf_CCHC_sf"/>
</dbReference>
<evidence type="ECO:0000256" key="3">
    <source>
        <dbReference type="ARBA" id="ARBA00017984"/>
    </source>
</evidence>
<evidence type="ECO:0000256" key="9">
    <source>
        <dbReference type="ARBA" id="ARBA00023187"/>
    </source>
</evidence>
<evidence type="ECO:0000256" key="7">
    <source>
        <dbReference type="ARBA" id="ARBA00022833"/>
    </source>
</evidence>
<accession>A0A3N4IWP0</accession>
<dbReference type="InterPro" id="IPR004087">
    <property type="entry name" value="KH_dom"/>
</dbReference>
<dbReference type="PANTHER" id="PTHR11208">
    <property type="entry name" value="RNA-BINDING PROTEIN RELATED"/>
    <property type="match status" value="1"/>
</dbReference>
<dbReference type="SMART" id="SM00322">
    <property type="entry name" value="KH"/>
    <property type="match status" value="1"/>
</dbReference>
<feature type="domain" description="CCHC-type" evidence="15">
    <location>
        <begin position="324"/>
        <end position="337"/>
    </location>
</feature>
<evidence type="ECO:0000313" key="17">
    <source>
        <dbReference type="Proteomes" id="UP000276215"/>
    </source>
</evidence>
<evidence type="ECO:0000256" key="5">
    <source>
        <dbReference type="ARBA" id="ARBA00022723"/>
    </source>
</evidence>
<dbReference type="SUPFAM" id="SSF57756">
    <property type="entry name" value="Retrovirus zinc finger-like domains"/>
    <property type="match status" value="1"/>
</dbReference>
<evidence type="ECO:0000313" key="16">
    <source>
        <dbReference type="EMBL" id="RPA90235.1"/>
    </source>
</evidence>
<dbReference type="Pfam" id="PF22675">
    <property type="entry name" value="KH-I_KHDC4-BBP"/>
    <property type="match status" value="1"/>
</dbReference>
<dbReference type="GO" id="GO:0005681">
    <property type="term" value="C:spliceosomal complex"/>
    <property type="evidence" value="ECO:0007669"/>
    <property type="project" value="UniProtKB-KW"/>
</dbReference>
<dbReference type="InterPro" id="IPR055256">
    <property type="entry name" value="KH_1_KHDC4/BBP-like"/>
</dbReference>
<evidence type="ECO:0000256" key="1">
    <source>
        <dbReference type="ARBA" id="ARBA00004123"/>
    </source>
</evidence>
<feature type="compositionally biased region" description="Polar residues" evidence="14">
    <location>
        <begin position="47"/>
        <end position="59"/>
    </location>
</feature>
<dbReference type="PROSITE" id="PS50084">
    <property type="entry name" value="KH_TYPE_1"/>
    <property type="match status" value="1"/>
</dbReference>
<keyword evidence="13" id="KW-0747">Spliceosome</keyword>
<dbReference type="Proteomes" id="UP000276215">
    <property type="component" value="Unassembled WGS sequence"/>
</dbReference>
<sequence length="663" mass="73249">MWHKDRSSTGTNSIPIKRKRQLPGLVSAEDKTPLVIRDPDERMVLDSSVSKTPDNSEFSNLYLESEEAVSRGREKQRSSTAQKHSKSRWGSESIKSDFSIDSLPTSIPGCMSPEDTDMYALKVRIEEITQKLSKNLVVPNDKRSLSPDPIYDVNGRRTNIREARYREHLEAERHGLVAQVWATNPQYRPPSHYRKPVAKHEKVYVPVGDYPEINFIGLLIGPRGHTLKRIEKESGAKVAIRGKGSIKEGKGGSDLALASDQDENLHCLIISPNLDFILKAKKMINEIIETAASTPETSNTLKRNQLRELASLNGTLRDDEGKTCSNCGEIGHRRYDCAKETNYTAGVICRVCGNVGHFGRDCMDRPRGRDWRDKIVNSNSGDHEYEEFMRDVLGSDKTAVGQIANPPTGPRYGNNTSGTGYGSKPWEGNSGAAQALWTQADGTLVQSLELSSVIVQPPWRQPSTSFIKPHEIKNHSIPKGPRVEGDPIRPWSKSQSGQGSNKGPGGIGQNKGNMNLRTPVPSNGLHENIGSRERDSHAEMQSRANRDLSLQKNTRGYTGSSGAQGYNRDNRSARDSPHDFQDRVTSNNLTRSQSSCPWGKDNSKAYPLAPGHTGFQGTIGERASNGFGPWSRPPPPPIQAPPRSPPPPPSEPPADGFDPRRWN</sequence>
<dbReference type="PROSITE" id="PS50158">
    <property type="entry name" value="ZF_CCHC"/>
    <property type="match status" value="2"/>
</dbReference>
<feature type="region of interest" description="Disordered" evidence="14">
    <location>
        <begin position="460"/>
        <end position="663"/>
    </location>
</feature>
<organism evidence="16 17">
    <name type="scientific">Choiromyces venosus 120613-1</name>
    <dbReference type="NCBI Taxonomy" id="1336337"/>
    <lineage>
        <taxon>Eukaryota</taxon>
        <taxon>Fungi</taxon>
        <taxon>Dikarya</taxon>
        <taxon>Ascomycota</taxon>
        <taxon>Pezizomycotina</taxon>
        <taxon>Pezizomycetes</taxon>
        <taxon>Pezizales</taxon>
        <taxon>Tuberaceae</taxon>
        <taxon>Choiromyces</taxon>
    </lineage>
</organism>
<evidence type="ECO:0000256" key="6">
    <source>
        <dbReference type="ARBA" id="ARBA00022771"/>
    </source>
</evidence>
<reference evidence="16 17" key="1">
    <citation type="journal article" date="2018" name="Nat. Ecol. Evol.">
        <title>Pezizomycetes genomes reveal the molecular basis of ectomycorrhizal truffle lifestyle.</title>
        <authorList>
            <person name="Murat C."/>
            <person name="Payen T."/>
            <person name="Noel B."/>
            <person name="Kuo A."/>
            <person name="Morin E."/>
            <person name="Chen J."/>
            <person name="Kohler A."/>
            <person name="Krizsan K."/>
            <person name="Balestrini R."/>
            <person name="Da Silva C."/>
            <person name="Montanini B."/>
            <person name="Hainaut M."/>
            <person name="Levati E."/>
            <person name="Barry K.W."/>
            <person name="Belfiori B."/>
            <person name="Cichocki N."/>
            <person name="Clum A."/>
            <person name="Dockter R.B."/>
            <person name="Fauchery L."/>
            <person name="Guy J."/>
            <person name="Iotti M."/>
            <person name="Le Tacon F."/>
            <person name="Lindquist E.A."/>
            <person name="Lipzen A."/>
            <person name="Malagnac F."/>
            <person name="Mello A."/>
            <person name="Molinier V."/>
            <person name="Miyauchi S."/>
            <person name="Poulain J."/>
            <person name="Riccioni C."/>
            <person name="Rubini A."/>
            <person name="Sitrit Y."/>
            <person name="Splivallo R."/>
            <person name="Traeger S."/>
            <person name="Wang M."/>
            <person name="Zifcakova L."/>
            <person name="Wipf D."/>
            <person name="Zambonelli A."/>
            <person name="Paolocci F."/>
            <person name="Nowrousian M."/>
            <person name="Ottonello S."/>
            <person name="Baldrian P."/>
            <person name="Spatafora J.W."/>
            <person name="Henrissat B."/>
            <person name="Nagy L.G."/>
            <person name="Aury J.M."/>
            <person name="Wincker P."/>
            <person name="Grigoriev I.V."/>
            <person name="Bonfante P."/>
            <person name="Martin F.M."/>
        </authorList>
    </citation>
    <scope>NUCLEOTIDE SEQUENCE [LARGE SCALE GENOMIC DNA]</scope>
    <source>
        <strain evidence="16 17">120613-1</strain>
    </source>
</reference>